<keyword evidence="8 11" id="KW-0408">Iron</keyword>
<dbReference type="PROSITE" id="PS00086">
    <property type="entry name" value="CYTOCHROME_P450"/>
    <property type="match status" value="1"/>
</dbReference>
<comment type="subcellular location">
    <subcellularLocation>
        <location evidence="1">Membrane</location>
        <topology evidence="1">Single-pass membrane protein</topology>
    </subcellularLocation>
</comment>
<evidence type="ECO:0000256" key="13">
    <source>
        <dbReference type="SAM" id="Phobius"/>
    </source>
</evidence>
<dbReference type="GO" id="GO:0016020">
    <property type="term" value="C:membrane"/>
    <property type="evidence" value="ECO:0007669"/>
    <property type="project" value="UniProtKB-SubCell"/>
</dbReference>
<comment type="similarity">
    <text evidence="2 12">Belongs to the cytochrome P450 family.</text>
</comment>
<organism evidence="14 15">
    <name type="scientific">Momordica charantia</name>
    <name type="common">Bitter gourd</name>
    <name type="synonym">Balsam pear</name>
    <dbReference type="NCBI Taxonomy" id="3673"/>
    <lineage>
        <taxon>Eukaryota</taxon>
        <taxon>Viridiplantae</taxon>
        <taxon>Streptophyta</taxon>
        <taxon>Embryophyta</taxon>
        <taxon>Tracheophyta</taxon>
        <taxon>Spermatophyta</taxon>
        <taxon>Magnoliopsida</taxon>
        <taxon>eudicotyledons</taxon>
        <taxon>Gunneridae</taxon>
        <taxon>Pentapetalae</taxon>
        <taxon>rosids</taxon>
        <taxon>fabids</taxon>
        <taxon>Cucurbitales</taxon>
        <taxon>Cucurbitaceae</taxon>
        <taxon>Momordiceae</taxon>
        <taxon>Momordica</taxon>
    </lineage>
</organism>
<evidence type="ECO:0000256" key="3">
    <source>
        <dbReference type="ARBA" id="ARBA00022617"/>
    </source>
</evidence>
<comment type="cofactor">
    <cofactor evidence="11">
        <name>heme</name>
        <dbReference type="ChEBI" id="CHEBI:30413"/>
    </cofactor>
</comment>
<gene>
    <name evidence="15" type="primary">LOC111010820</name>
</gene>
<feature type="transmembrane region" description="Helical" evidence="13">
    <location>
        <begin position="6"/>
        <end position="27"/>
    </location>
</feature>
<dbReference type="InterPro" id="IPR050665">
    <property type="entry name" value="Cytochrome_P450_Monooxygen"/>
</dbReference>
<feature type="binding site" description="axial binding residue" evidence="11">
    <location>
        <position position="466"/>
    </location>
    <ligand>
        <name>heme</name>
        <dbReference type="ChEBI" id="CHEBI:30413"/>
    </ligand>
    <ligandPart>
        <name>Fe</name>
        <dbReference type="ChEBI" id="CHEBI:18248"/>
    </ligandPart>
</feature>
<dbReference type="InterPro" id="IPR001128">
    <property type="entry name" value="Cyt_P450"/>
</dbReference>
<keyword evidence="10 13" id="KW-0472">Membrane</keyword>
<dbReference type="GO" id="GO:0020037">
    <property type="term" value="F:heme binding"/>
    <property type="evidence" value="ECO:0007669"/>
    <property type="project" value="InterPro"/>
</dbReference>
<dbReference type="SUPFAM" id="SSF48264">
    <property type="entry name" value="Cytochrome P450"/>
    <property type="match status" value="1"/>
</dbReference>
<dbReference type="PRINTS" id="PR00385">
    <property type="entry name" value="P450"/>
</dbReference>
<keyword evidence="9 12" id="KW-0503">Monooxygenase</keyword>
<accession>A0A6J1CH71</accession>
<evidence type="ECO:0000256" key="1">
    <source>
        <dbReference type="ARBA" id="ARBA00004167"/>
    </source>
</evidence>
<dbReference type="InterPro" id="IPR036396">
    <property type="entry name" value="Cyt_P450_sf"/>
</dbReference>
<evidence type="ECO:0000256" key="5">
    <source>
        <dbReference type="ARBA" id="ARBA00022723"/>
    </source>
</evidence>
<keyword evidence="7 12" id="KW-0560">Oxidoreductase</keyword>
<reference evidence="15" key="1">
    <citation type="submission" date="2025-08" db="UniProtKB">
        <authorList>
            <consortium name="RefSeq"/>
        </authorList>
    </citation>
    <scope>IDENTIFICATION</scope>
    <source>
        <strain evidence="15">OHB3-1</strain>
    </source>
</reference>
<keyword evidence="6 13" id="KW-1133">Transmembrane helix</keyword>
<dbReference type="KEGG" id="mcha:111010820"/>
<dbReference type="Pfam" id="PF00067">
    <property type="entry name" value="p450"/>
    <property type="match status" value="1"/>
</dbReference>
<evidence type="ECO:0000313" key="15">
    <source>
        <dbReference type="RefSeq" id="XP_022140083.1"/>
    </source>
</evidence>
<dbReference type="PRINTS" id="PR00463">
    <property type="entry name" value="EP450I"/>
</dbReference>
<keyword evidence="4 13" id="KW-0812">Transmembrane</keyword>
<keyword evidence="5 11" id="KW-0479">Metal-binding</keyword>
<evidence type="ECO:0000256" key="11">
    <source>
        <dbReference type="PIRSR" id="PIRSR602401-1"/>
    </source>
</evidence>
<dbReference type="InterPro" id="IPR002401">
    <property type="entry name" value="Cyt_P450_E_grp-I"/>
</dbReference>
<dbReference type="PANTHER" id="PTHR24282">
    <property type="entry name" value="CYTOCHROME P450 FAMILY MEMBER"/>
    <property type="match status" value="1"/>
</dbReference>
<dbReference type="PANTHER" id="PTHR24282:SF255">
    <property type="entry name" value="CYTOCHROME P450 72A11-RELATED"/>
    <property type="match status" value="1"/>
</dbReference>
<dbReference type="Gene3D" id="1.10.630.10">
    <property type="entry name" value="Cytochrome P450"/>
    <property type="match status" value="1"/>
</dbReference>
<proteinExistence type="inferred from homology"/>
<protein>
    <submittedName>
        <fullName evidence="15">Cytochrome P450 CYP72A219-like isoform X1</fullName>
    </submittedName>
</protein>
<keyword evidence="14" id="KW-1185">Reference proteome</keyword>
<sequence length="519" mass="59130">METWVAATFSICTIIGVWLLVWGWRVVNSIWVRPKKLEKYLRDQGLAGNSYRLLVGDRKDISARMAQAMSKPMNFSHRIFPRVLPFVHQTIQIYGKNSFMWDGLIPSVLIVEPEQVKTALLSDDIRKPKIKPLVKLLADGLVNHEGPKWVKHRKIINPAFHLEKLKDMVPAFSQCCNKMVNKWEKMVSKEGQCELNVMPYLQTVAADMISRTAFGSSYEKGKMIFELQKQLSALVVKSMMITNPILRFFPTKSNDKMVKINKEMKILISSIINERKKDMEAGEAACNDLLGILIESNLNEIRQKHGNNKDAGMSIEDVIEECKLFYLAGQETTATLLVWTMILLSSYSDWQERARAEVLQVFGNREPDFDGLSRLKIVTMILNEVLRLYPPVSMLERVVQKETRLGQITLPAGVMVRLPIVFIQQDPELWGEDAHEFKPERFSEGVSKATKNQTIFIPFGGGPRICIGLNFAMIEAKTTLSIILRRFSFQLSPSYIHAPFSSVSTQPQHGAHIILHKLD</sequence>
<dbReference type="AlphaFoldDB" id="A0A6J1CH71"/>
<name>A0A6J1CH71_MOMCH</name>
<evidence type="ECO:0000256" key="8">
    <source>
        <dbReference type="ARBA" id="ARBA00023004"/>
    </source>
</evidence>
<dbReference type="OrthoDB" id="1470350at2759"/>
<dbReference type="GeneID" id="111010820"/>
<keyword evidence="3 11" id="KW-0349">Heme</keyword>
<dbReference type="GO" id="GO:0016705">
    <property type="term" value="F:oxidoreductase activity, acting on paired donors, with incorporation or reduction of molecular oxygen"/>
    <property type="evidence" value="ECO:0007669"/>
    <property type="project" value="InterPro"/>
</dbReference>
<evidence type="ECO:0000256" key="4">
    <source>
        <dbReference type="ARBA" id="ARBA00022692"/>
    </source>
</evidence>
<dbReference type="RefSeq" id="XP_022140083.1">
    <property type="nucleotide sequence ID" value="XM_022284391.1"/>
</dbReference>
<dbReference type="FunFam" id="1.10.630.10:FF:000029">
    <property type="entry name" value="Cytochrome P450 734A1"/>
    <property type="match status" value="1"/>
</dbReference>
<dbReference type="GO" id="GO:0005506">
    <property type="term" value="F:iron ion binding"/>
    <property type="evidence" value="ECO:0007669"/>
    <property type="project" value="InterPro"/>
</dbReference>
<evidence type="ECO:0000256" key="9">
    <source>
        <dbReference type="ARBA" id="ARBA00023033"/>
    </source>
</evidence>
<evidence type="ECO:0000256" key="2">
    <source>
        <dbReference type="ARBA" id="ARBA00010617"/>
    </source>
</evidence>
<evidence type="ECO:0000256" key="6">
    <source>
        <dbReference type="ARBA" id="ARBA00022989"/>
    </source>
</evidence>
<evidence type="ECO:0000256" key="7">
    <source>
        <dbReference type="ARBA" id="ARBA00023002"/>
    </source>
</evidence>
<evidence type="ECO:0000256" key="10">
    <source>
        <dbReference type="ARBA" id="ARBA00023136"/>
    </source>
</evidence>
<evidence type="ECO:0000256" key="12">
    <source>
        <dbReference type="RuleBase" id="RU000461"/>
    </source>
</evidence>
<evidence type="ECO:0000313" key="14">
    <source>
        <dbReference type="Proteomes" id="UP000504603"/>
    </source>
</evidence>
<dbReference type="Proteomes" id="UP000504603">
    <property type="component" value="Unplaced"/>
</dbReference>
<dbReference type="InterPro" id="IPR017972">
    <property type="entry name" value="Cyt_P450_CS"/>
</dbReference>
<dbReference type="GO" id="GO:0004497">
    <property type="term" value="F:monooxygenase activity"/>
    <property type="evidence" value="ECO:0007669"/>
    <property type="project" value="UniProtKB-KW"/>
</dbReference>